<dbReference type="EMBL" id="KL198047">
    <property type="protein sequence ID" value="KDQ12871.1"/>
    <property type="molecule type" value="Genomic_DNA"/>
</dbReference>
<keyword evidence="3" id="KW-0687">Ribonucleoprotein</keyword>
<keyword evidence="2" id="KW-0689">Ribosomal protein</keyword>
<dbReference type="STRING" id="930990.A0A067MMT8"/>
<evidence type="ECO:0000313" key="7">
    <source>
        <dbReference type="Proteomes" id="UP000027195"/>
    </source>
</evidence>
<evidence type="ECO:0000256" key="4">
    <source>
        <dbReference type="ARBA" id="ARBA00040565"/>
    </source>
</evidence>
<dbReference type="GO" id="GO:0003735">
    <property type="term" value="F:structural constituent of ribosome"/>
    <property type="evidence" value="ECO:0007669"/>
    <property type="project" value="InterPro"/>
</dbReference>
<dbReference type="PANTHER" id="PTHR10746">
    <property type="entry name" value="50S RIBOSOMAL PROTEIN L4"/>
    <property type="match status" value="1"/>
</dbReference>
<dbReference type="Pfam" id="PF00573">
    <property type="entry name" value="Ribosomal_L4"/>
    <property type="match status" value="1"/>
</dbReference>
<dbReference type="SUPFAM" id="SSF52166">
    <property type="entry name" value="Ribosomal protein L4"/>
    <property type="match status" value="1"/>
</dbReference>
<dbReference type="HOGENOM" id="CLU_041575_4_1_1"/>
<dbReference type="GO" id="GO:0005840">
    <property type="term" value="C:ribosome"/>
    <property type="evidence" value="ECO:0007669"/>
    <property type="project" value="UniProtKB-KW"/>
</dbReference>
<dbReference type="InterPro" id="IPR002136">
    <property type="entry name" value="Ribosomal_uL4"/>
</dbReference>
<evidence type="ECO:0000256" key="1">
    <source>
        <dbReference type="ARBA" id="ARBA00010528"/>
    </source>
</evidence>
<dbReference type="InParanoid" id="A0A067MMT8"/>
<evidence type="ECO:0000256" key="2">
    <source>
        <dbReference type="ARBA" id="ARBA00022980"/>
    </source>
</evidence>
<reference evidence="7" key="1">
    <citation type="journal article" date="2014" name="Proc. Natl. Acad. Sci. U.S.A.">
        <title>Extensive sampling of basidiomycete genomes demonstrates inadequacy of the white-rot/brown-rot paradigm for wood decay fungi.</title>
        <authorList>
            <person name="Riley R."/>
            <person name="Salamov A.A."/>
            <person name="Brown D.W."/>
            <person name="Nagy L.G."/>
            <person name="Floudas D."/>
            <person name="Held B.W."/>
            <person name="Levasseur A."/>
            <person name="Lombard V."/>
            <person name="Morin E."/>
            <person name="Otillar R."/>
            <person name="Lindquist E.A."/>
            <person name="Sun H."/>
            <person name="LaButti K.M."/>
            <person name="Schmutz J."/>
            <person name="Jabbour D."/>
            <person name="Luo H."/>
            <person name="Baker S.E."/>
            <person name="Pisabarro A.G."/>
            <person name="Walton J.D."/>
            <person name="Blanchette R.A."/>
            <person name="Henrissat B."/>
            <person name="Martin F."/>
            <person name="Cullen D."/>
            <person name="Hibbett D.S."/>
            <person name="Grigoriev I.V."/>
        </authorList>
    </citation>
    <scope>NUCLEOTIDE SEQUENCE [LARGE SCALE GENOMIC DNA]</scope>
    <source>
        <strain evidence="7">FD-172 SS1</strain>
    </source>
</reference>
<dbReference type="GO" id="GO:0006412">
    <property type="term" value="P:translation"/>
    <property type="evidence" value="ECO:0007669"/>
    <property type="project" value="InterPro"/>
</dbReference>
<evidence type="ECO:0000256" key="5">
    <source>
        <dbReference type="SAM" id="MobiDB-lite"/>
    </source>
</evidence>
<dbReference type="FunCoup" id="A0A067MMT8">
    <property type="interactions" value="168"/>
</dbReference>
<accession>A0A067MMT8</accession>
<dbReference type="InterPro" id="IPR023574">
    <property type="entry name" value="Ribosomal_uL4_dom_sf"/>
</dbReference>
<sequence>MSAPAAETTMADVPPAENTVKIMENEQDVTDPVLQWLEGSSDGPVGLLKSQAVQKPVLLPLSGLIPRGFGVQRPSTRVVALSPSVFQHPIRRDILHACVVHHLDGLRQGTASTKTRAEVSGSGRKIRQQKGTGKARLGDRGSPMLKGGGVAFGPKPRDFSTKLPRKVREMGMRVALSTKLREGNLNIVESLDWPDMKTNTLDKRVKSLGWNDKTLFVVGGLEIPEGLERSAQNLRKVDVMRAEDLSVYEILRWKRMVLDFSAVDFFEQTLGKEEVDDLSASLESISFAPSAATASAP</sequence>
<dbReference type="AlphaFoldDB" id="A0A067MMT8"/>
<dbReference type="PANTHER" id="PTHR10746:SF6">
    <property type="entry name" value="LARGE RIBOSOMAL SUBUNIT PROTEIN UL4M"/>
    <property type="match status" value="1"/>
</dbReference>
<proteinExistence type="inferred from homology"/>
<gene>
    <name evidence="6" type="ORF">BOTBODRAFT_45522</name>
</gene>
<comment type="similarity">
    <text evidence="1">Belongs to the universal ribosomal protein uL4 family.</text>
</comment>
<name>A0A067MMT8_BOTB1</name>
<organism evidence="6 7">
    <name type="scientific">Botryobasidium botryosum (strain FD-172 SS1)</name>
    <dbReference type="NCBI Taxonomy" id="930990"/>
    <lineage>
        <taxon>Eukaryota</taxon>
        <taxon>Fungi</taxon>
        <taxon>Dikarya</taxon>
        <taxon>Basidiomycota</taxon>
        <taxon>Agaricomycotina</taxon>
        <taxon>Agaricomycetes</taxon>
        <taxon>Cantharellales</taxon>
        <taxon>Botryobasidiaceae</taxon>
        <taxon>Botryobasidium</taxon>
    </lineage>
</organism>
<dbReference type="Proteomes" id="UP000027195">
    <property type="component" value="Unassembled WGS sequence"/>
</dbReference>
<keyword evidence="7" id="KW-1185">Reference proteome</keyword>
<evidence type="ECO:0000313" key="6">
    <source>
        <dbReference type="EMBL" id="KDQ12871.1"/>
    </source>
</evidence>
<protein>
    <recommendedName>
        <fullName evidence="4">Large ribosomal subunit protein uL4m</fullName>
    </recommendedName>
</protein>
<dbReference type="GO" id="GO:1990904">
    <property type="term" value="C:ribonucleoprotein complex"/>
    <property type="evidence" value="ECO:0007669"/>
    <property type="project" value="UniProtKB-KW"/>
</dbReference>
<dbReference type="InterPro" id="IPR013005">
    <property type="entry name" value="Ribosomal_uL4-like"/>
</dbReference>
<dbReference type="NCBIfam" id="TIGR03953">
    <property type="entry name" value="rplD_bact"/>
    <property type="match status" value="1"/>
</dbReference>
<evidence type="ECO:0000256" key="3">
    <source>
        <dbReference type="ARBA" id="ARBA00023274"/>
    </source>
</evidence>
<dbReference type="OrthoDB" id="275876at2759"/>
<dbReference type="HAMAP" id="MF_01328_B">
    <property type="entry name" value="Ribosomal_uL4_B"/>
    <property type="match status" value="1"/>
</dbReference>
<dbReference type="Gene3D" id="3.40.1370.10">
    <property type="match status" value="1"/>
</dbReference>
<feature type="region of interest" description="Disordered" evidence="5">
    <location>
        <begin position="119"/>
        <end position="158"/>
    </location>
</feature>